<evidence type="ECO:0000313" key="1">
    <source>
        <dbReference type="EMBL" id="SPL71759.1"/>
    </source>
</evidence>
<accession>A0A2U3N2I9</accession>
<organism evidence="1 2">
    <name type="scientific">Acinetobacter stercoris</name>
    <dbReference type="NCBI Taxonomy" id="2126983"/>
    <lineage>
        <taxon>Bacteria</taxon>
        <taxon>Pseudomonadati</taxon>
        <taxon>Pseudomonadota</taxon>
        <taxon>Gammaproteobacteria</taxon>
        <taxon>Moraxellales</taxon>
        <taxon>Moraxellaceae</taxon>
        <taxon>Acinetobacter</taxon>
    </lineage>
</organism>
<protein>
    <submittedName>
        <fullName evidence="1">Uncharacterized protein</fullName>
    </submittedName>
</protein>
<dbReference type="EMBL" id="OOGT01000171">
    <property type="protein sequence ID" value="SPL71759.1"/>
    <property type="molecule type" value="Genomic_DNA"/>
</dbReference>
<dbReference type="OrthoDB" id="6709679at2"/>
<dbReference type="AlphaFoldDB" id="A0A2U3N2I9"/>
<name>A0A2U3N2I9_9GAMM</name>
<gene>
    <name evidence="1" type="ORF">KPC_2937</name>
</gene>
<keyword evidence="2" id="KW-1185">Reference proteome</keyword>
<dbReference type="InParanoid" id="A0A2U3N2I9"/>
<reference evidence="2" key="1">
    <citation type="submission" date="2018-03" db="EMBL/GenBank/DDBJ databases">
        <authorList>
            <person name="Blom J."/>
        </authorList>
    </citation>
    <scope>NUCLEOTIDE SEQUENCE [LARGE SCALE GENOMIC DNA]</scope>
    <source>
        <strain evidence="2">KPC-SM-21</strain>
    </source>
</reference>
<evidence type="ECO:0000313" key="2">
    <source>
        <dbReference type="Proteomes" id="UP000245974"/>
    </source>
</evidence>
<dbReference type="RefSeq" id="WP_121975176.1">
    <property type="nucleotide sequence ID" value="NZ_OOGT01000171.1"/>
</dbReference>
<sequence length="145" mass="15860">MNVTLNPFNSLKVTLGTSAIVLSALSLSFCKDQPAYSSPPSTLSKQDPFVVGVQSLVIQSDTTGVAVIKLDDFRVQVSFEYKAHPDSYGVAGSEFTAVDITDLSIDGIKDTQGNEFRDFTDHNDVIQIKELIRGYIEKNRLVEAV</sequence>
<dbReference type="Proteomes" id="UP000245974">
    <property type="component" value="Unassembled WGS sequence"/>
</dbReference>
<proteinExistence type="predicted"/>